<keyword evidence="8" id="KW-1185">Reference proteome</keyword>
<dbReference type="Pfam" id="PF00389">
    <property type="entry name" value="2-Hacid_dh"/>
    <property type="match status" value="1"/>
</dbReference>
<proteinExistence type="inferred from homology"/>
<dbReference type="EMBL" id="JBJIAA010000013">
    <property type="protein sequence ID" value="MFL0251846.1"/>
    <property type="molecule type" value="Genomic_DNA"/>
</dbReference>
<dbReference type="PROSITE" id="PS00065">
    <property type="entry name" value="D_2_HYDROXYACID_DH_1"/>
    <property type="match status" value="1"/>
</dbReference>
<gene>
    <name evidence="7" type="ORF">ACJDT4_15620</name>
</gene>
<dbReference type="SUPFAM" id="SSF52283">
    <property type="entry name" value="Formate/glycerate dehydrogenase catalytic domain-like"/>
    <property type="match status" value="1"/>
</dbReference>
<dbReference type="PANTHER" id="PTHR43026">
    <property type="entry name" value="2-HYDROXYACID DEHYDROGENASE HOMOLOG 1-RELATED"/>
    <property type="match status" value="1"/>
</dbReference>
<keyword evidence="3" id="KW-0520">NAD</keyword>
<dbReference type="PROSITE" id="PS00671">
    <property type="entry name" value="D_2_HYDROXYACID_DH_3"/>
    <property type="match status" value="1"/>
</dbReference>
<feature type="domain" description="D-isomer specific 2-hydroxyacid dehydrogenase NAD-binding" evidence="6">
    <location>
        <begin position="109"/>
        <end position="294"/>
    </location>
</feature>
<dbReference type="CDD" id="cd12185">
    <property type="entry name" value="HGDH_LDH_like"/>
    <property type="match status" value="1"/>
</dbReference>
<accession>A0ABW8TI20</accession>
<dbReference type="InterPro" id="IPR029753">
    <property type="entry name" value="D-isomer_DH_CS"/>
</dbReference>
<feature type="domain" description="D-isomer specific 2-hydroxyacid dehydrogenase catalytic" evidence="5">
    <location>
        <begin position="4"/>
        <end position="325"/>
    </location>
</feature>
<evidence type="ECO:0000256" key="1">
    <source>
        <dbReference type="ARBA" id="ARBA00005854"/>
    </source>
</evidence>
<reference evidence="7 8" key="1">
    <citation type="submission" date="2024-11" db="EMBL/GenBank/DDBJ databases">
        <authorList>
            <person name="Heng Y.C."/>
            <person name="Lim A.C.H."/>
            <person name="Lee J.K.Y."/>
            <person name="Kittelmann S."/>
        </authorList>
    </citation>
    <scope>NUCLEOTIDE SEQUENCE [LARGE SCALE GENOMIC DNA]</scope>
    <source>
        <strain evidence="7 8">WILCCON 0114</strain>
    </source>
</reference>
<evidence type="ECO:0000256" key="3">
    <source>
        <dbReference type="ARBA" id="ARBA00023027"/>
    </source>
</evidence>
<evidence type="ECO:0000259" key="6">
    <source>
        <dbReference type="Pfam" id="PF02826"/>
    </source>
</evidence>
<dbReference type="InterPro" id="IPR036291">
    <property type="entry name" value="NAD(P)-bd_dom_sf"/>
</dbReference>
<dbReference type="Gene3D" id="3.40.50.720">
    <property type="entry name" value="NAD(P)-binding Rossmann-like Domain"/>
    <property type="match status" value="2"/>
</dbReference>
<keyword evidence="2 4" id="KW-0560">Oxidoreductase</keyword>
<dbReference type="PANTHER" id="PTHR43026:SF1">
    <property type="entry name" value="2-HYDROXYACID DEHYDROGENASE HOMOLOG 1-RELATED"/>
    <property type="match status" value="1"/>
</dbReference>
<dbReference type="RefSeq" id="WP_406788496.1">
    <property type="nucleotide sequence ID" value="NZ_JBJIAA010000013.1"/>
</dbReference>
<evidence type="ECO:0000256" key="4">
    <source>
        <dbReference type="RuleBase" id="RU003719"/>
    </source>
</evidence>
<dbReference type="InterPro" id="IPR029752">
    <property type="entry name" value="D-isomer_DH_CS1"/>
</dbReference>
<dbReference type="InterPro" id="IPR006140">
    <property type="entry name" value="D-isomer_DH_NAD-bd"/>
</dbReference>
<evidence type="ECO:0000259" key="5">
    <source>
        <dbReference type="Pfam" id="PF00389"/>
    </source>
</evidence>
<evidence type="ECO:0000313" key="7">
    <source>
        <dbReference type="EMBL" id="MFL0251846.1"/>
    </source>
</evidence>
<protein>
    <submittedName>
        <fullName evidence="7">D-isomer specific 2-hydroxyacid dehydrogenase family protein</fullName>
    </submittedName>
</protein>
<dbReference type="InterPro" id="IPR058205">
    <property type="entry name" value="D-LDH-like"/>
</dbReference>
<comment type="caution">
    <text evidence="7">The sequence shown here is derived from an EMBL/GenBank/DDBJ whole genome shotgun (WGS) entry which is preliminary data.</text>
</comment>
<comment type="similarity">
    <text evidence="1 4">Belongs to the D-isomer specific 2-hydroxyacid dehydrogenase family.</text>
</comment>
<dbReference type="Pfam" id="PF02826">
    <property type="entry name" value="2-Hacid_dh_C"/>
    <property type="match status" value="1"/>
</dbReference>
<dbReference type="Proteomes" id="UP001623592">
    <property type="component" value="Unassembled WGS sequence"/>
</dbReference>
<name>A0ABW8TI20_9CLOT</name>
<evidence type="ECO:0000313" key="8">
    <source>
        <dbReference type="Proteomes" id="UP001623592"/>
    </source>
</evidence>
<dbReference type="SUPFAM" id="SSF51735">
    <property type="entry name" value="NAD(P)-binding Rossmann-fold domains"/>
    <property type="match status" value="1"/>
</dbReference>
<sequence>MKILAYSHRSDETEYFEKFKEKYNVDLVLTEEAPNLETVNLAKGFDAVSIITTPINAELMQKFYEVGVKFISTRTIGYDHIDIKKAKELGMHIGNVTYSPRSVADYTTMLILMATRKMKPILERSRVQDYSLIGVQGRELHNLTVGVIGTGRIGRTVIKNLSGFDCKIIAYDIYENEEMKKYVKYVSLDELLKNSDVITMHAPATEENYHLINKESIKKMKDGVFIINTARGSLINTDDFIDAIESKKIGGAALDVIEHETNLYYKDLKCEVLDNRELAILKSYPNVIVTPHTAFYTDQAVSDMVENSILSCILFNEGKENPWEIKC</sequence>
<evidence type="ECO:0000256" key="2">
    <source>
        <dbReference type="ARBA" id="ARBA00023002"/>
    </source>
</evidence>
<organism evidence="7 8">
    <name type="scientific">Clostridium neuense</name>
    <dbReference type="NCBI Taxonomy" id="1728934"/>
    <lineage>
        <taxon>Bacteria</taxon>
        <taxon>Bacillati</taxon>
        <taxon>Bacillota</taxon>
        <taxon>Clostridia</taxon>
        <taxon>Eubacteriales</taxon>
        <taxon>Clostridiaceae</taxon>
        <taxon>Clostridium</taxon>
    </lineage>
</organism>
<dbReference type="InterPro" id="IPR006139">
    <property type="entry name" value="D-isomer_2_OHA_DH_cat_dom"/>
</dbReference>